<evidence type="ECO:0000313" key="2">
    <source>
        <dbReference type="EMBL" id="CDW34871.1"/>
    </source>
</evidence>
<reference evidence="2" key="1">
    <citation type="submission" date="2014-05" db="EMBL/GenBank/DDBJ databases">
        <authorList>
            <person name="Chronopoulou M."/>
        </authorList>
    </citation>
    <scope>NUCLEOTIDE SEQUENCE</scope>
    <source>
        <tissue evidence="2">Whole organism</tissue>
    </source>
</reference>
<feature type="transmembrane region" description="Helical" evidence="1">
    <location>
        <begin position="7"/>
        <end position="28"/>
    </location>
</feature>
<dbReference type="EMBL" id="HACA01017510">
    <property type="protein sequence ID" value="CDW34871.1"/>
    <property type="molecule type" value="Transcribed_RNA"/>
</dbReference>
<name>A0A0K2UB07_LEPSM</name>
<keyword evidence="1" id="KW-0472">Membrane</keyword>
<keyword evidence="1" id="KW-1133">Transmembrane helix</keyword>
<feature type="non-terminal residue" evidence="2">
    <location>
        <position position="1"/>
    </location>
</feature>
<dbReference type="AlphaFoldDB" id="A0A0K2UB07"/>
<accession>A0A0K2UB07</accession>
<proteinExistence type="predicted"/>
<protein>
    <submittedName>
        <fullName evidence="2">Uncharacterized protein</fullName>
    </submittedName>
</protein>
<sequence length="70" mass="8334">KTFQCKLLLNLVFLPISLSTYLCVYLCHDLLFEIGINTLPLPYLTKENYHLPFTNFYKLLLVRIKKEKLK</sequence>
<keyword evidence="1" id="KW-0812">Transmembrane</keyword>
<evidence type="ECO:0000256" key="1">
    <source>
        <dbReference type="SAM" id="Phobius"/>
    </source>
</evidence>
<organism evidence="2">
    <name type="scientific">Lepeophtheirus salmonis</name>
    <name type="common">Salmon louse</name>
    <name type="synonym">Caligus salmonis</name>
    <dbReference type="NCBI Taxonomy" id="72036"/>
    <lineage>
        <taxon>Eukaryota</taxon>
        <taxon>Metazoa</taxon>
        <taxon>Ecdysozoa</taxon>
        <taxon>Arthropoda</taxon>
        <taxon>Crustacea</taxon>
        <taxon>Multicrustacea</taxon>
        <taxon>Hexanauplia</taxon>
        <taxon>Copepoda</taxon>
        <taxon>Siphonostomatoida</taxon>
        <taxon>Caligidae</taxon>
        <taxon>Lepeophtheirus</taxon>
    </lineage>
</organism>